<sequence length="115" mass="13884">MTKQEASKFYMIPEEVLDEYAAWGLCGEVKKVMADWKYDDQDLERLSMIMALHDMGFANADVEIYMRLLLKGDSTKPERMRMLNRQRNKALDEIHLRERQLERMDYLRHEIRQNK</sequence>
<dbReference type="AlphaFoldDB" id="A0A315ZSH8"/>
<dbReference type="RefSeq" id="WP_109713704.1">
    <property type="nucleotide sequence ID" value="NZ_QGDS01000015.1"/>
</dbReference>
<reference evidence="3" key="1">
    <citation type="submission" date="2017-07" db="EMBL/GenBank/DDBJ databases">
        <authorList>
            <person name="Varghese N."/>
            <person name="Submissions S."/>
        </authorList>
    </citation>
    <scope>NUCLEOTIDE SEQUENCE [LARGE SCALE GENOMIC DNA]</scope>
    <source>
        <strain evidence="3">NLAE-zl-C134</strain>
    </source>
</reference>
<organism evidence="2 3">
    <name type="scientific">Faecalicatena contorta</name>
    <dbReference type="NCBI Taxonomy" id="39482"/>
    <lineage>
        <taxon>Bacteria</taxon>
        <taxon>Bacillati</taxon>
        <taxon>Bacillota</taxon>
        <taxon>Clostridia</taxon>
        <taxon>Lachnospirales</taxon>
        <taxon>Lachnospiraceae</taxon>
        <taxon>Faecalicatena</taxon>
    </lineage>
</organism>
<proteinExistence type="predicted"/>
<gene>
    <name evidence="2" type="ORF">SAMN05216529_11519</name>
</gene>
<name>A0A315ZSH8_9FIRM</name>
<evidence type="ECO:0000313" key="2">
    <source>
        <dbReference type="EMBL" id="SUQ15663.1"/>
    </source>
</evidence>
<dbReference type="SUPFAM" id="SSF46955">
    <property type="entry name" value="Putative DNA-binding domain"/>
    <property type="match status" value="1"/>
</dbReference>
<dbReference type="GO" id="GO:0003677">
    <property type="term" value="F:DNA binding"/>
    <property type="evidence" value="ECO:0007669"/>
    <property type="project" value="InterPro"/>
</dbReference>
<dbReference type="EMBL" id="UHJJ01000015">
    <property type="protein sequence ID" value="SUQ15663.1"/>
    <property type="molecule type" value="Genomic_DNA"/>
</dbReference>
<dbReference type="Proteomes" id="UP000254051">
    <property type="component" value="Unassembled WGS sequence"/>
</dbReference>
<keyword evidence="3" id="KW-1185">Reference proteome</keyword>
<evidence type="ECO:0000313" key="3">
    <source>
        <dbReference type="Proteomes" id="UP000254051"/>
    </source>
</evidence>
<dbReference type="Pfam" id="PF13411">
    <property type="entry name" value="MerR_1"/>
    <property type="match status" value="1"/>
</dbReference>
<protein>
    <submittedName>
        <fullName evidence="2">MerR HTH family regulatory protein</fullName>
    </submittedName>
</protein>
<dbReference type="Gene3D" id="1.10.1660.10">
    <property type="match status" value="1"/>
</dbReference>
<dbReference type="OrthoDB" id="9811174at2"/>
<dbReference type="InterPro" id="IPR009061">
    <property type="entry name" value="DNA-bd_dom_put_sf"/>
</dbReference>
<feature type="domain" description="HTH merR-type" evidence="1">
    <location>
        <begin position="4"/>
        <end position="67"/>
    </location>
</feature>
<dbReference type="InterPro" id="IPR000551">
    <property type="entry name" value="MerR-type_HTH_dom"/>
</dbReference>
<accession>A0A315ZSH8</accession>
<dbReference type="GO" id="GO:0006355">
    <property type="term" value="P:regulation of DNA-templated transcription"/>
    <property type="evidence" value="ECO:0007669"/>
    <property type="project" value="InterPro"/>
</dbReference>
<evidence type="ECO:0000259" key="1">
    <source>
        <dbReference type="Pfam" id="PF13411"/>
    </source>
</evidence>